<comment type="caution">
    <text evidence="1">The sequence shown here is derived from an EMBL/GenBank/DDBJ whole genome shotgun (WGS) entry which is preliminary data.</text>
</comment>
<name>A0A923FWF2_9PSED</name>
<organism evidence="1">
    <name type="scientific">Pseudomonas urmiensis</name>
    <dbReference type="NCBI Taxonomy" id="2745493"/>
    <lineage>
        <taxon>Bacteria</taxon>
        <taxon>Pseudomonadati</taxon>
        <taxon>Pseudomonadota</taxon>
        <taxon>Gammaproteobacteria</taxon>
        <taxon>Pseudomonadales</taxon>
        <taxon>Pseudomonadaceae</taxon>
        <taxon>Pseudomonas</taxon>
    </lineage>
</organism>
<accession>A0A923FWF2</accession>
<proteinExistence type="predicted"/>
<evidence type="ECO:0000313" key="2">
    <source>
        <dbReference type="EMBL" id="MBV4537907.1"/>
    </source>
</evidence>
<reference evidence="1" key="1">
    <citation type="journal article" date="2020" name="Microorganisms">
        <title>Reliable Identification of Environmental Pseudomonas Isolates Using the rpoD Gene.</title>
        <authorList>
            <consortium name="The Broad Institute Genome Sequencing Platform"/>
            <person name="Girard L."/>
            <person name="Lood C."/>
            <person name="Rokni-Zadeh H."/>
            <person name="van Noort V."/>
            <person name="Lavigne R."/>
            <person name="De Mot R."/>
        </authorList>
    </citation>
    <scope>NUCLEOTIDE SEQUENCE</scope>
    <source>
        <strain evidence="1">SWRI10</strain>
    </source>
</reference>
<evidence type="ECO:0008006" key="3">
    <source>
        <dbReference type="Google" id="ProtNLM"/>
    </source>
</evidence>
<sequence length="183" mass="20589">MNATNSLDRAERFGEICQAIGFTLWQLQMLEGSTAQFFVLVEQAVPQMGEEEGNILVTEAQKKTFGGSISRLSRSEHLPKDVLVRFQSLLKDRNWLVHSSNADSKKALNDEAAYVGLHRKLESIVEESAQLLREILALSEKFVLGHGVSMADLETRTAEILKEWQSEMAHPELNPLFNAEYSL</sequence>
<evidence type="ECO:0000313" key="1">
    <source>
        <dbReference type="EMBL" id="MBC3440188.1"/>
    </source>
</evidence>
<dbReference type="EMBL" id="JABWRE020000001">
    <property type="protein sequence ID" value="MBV4537907.1"/>
    <property type="molecule type" value="Genomic_DNA"/>
</dbReference>
<dbReference type="EMBL" id="JABWRE010000003">
    <property type="protein sequence ID" value="MBC3440188.1"/>
    <property type="molecule type" value="Genomic_DNA"/>
</dbReference>
<dbReference type="AlphaFoldDB" id="A0A923FWF2"/>
<reference evidence="1" key="2">
    <citation type="submission" date="2020-07" db="EMBL/GenBank/DDBJ databases">
        <authorList>
            <person name="Lood C."/>
            <person name="Girard L."/>
        </authorList>
    </citation>
    <scope>NUCLEOTIDE SEQUENCE</scope>
    <source>
        <strain evidence="1">SWRI10</strain>
    </source>
</reference>
<protein>
    <recommendedName>
        <fullName evidence="3">Apea-like HEPN domain-containing protein</fullName>
    </recommendedName>
</protein>
<dbReference type="Proteomes" id="UP000599879">
    <property type="component" value="Unassembled WGS sequence"/>
</dbReference>
<gene>
    <name evidence="2" type="ORF">HU737_018215</name>
    <name evidence="1" type="ORF">HU737_05825</name>
</gene>
<dbReference type="RefSeq" id="WP_186553760.1">
    <property type="nucleotide sequence ID" value="NZ_JABWRE020000001.1"/>
</dbReference>
<reference evidence="2" key="3">
    <citation type="submission" date="2021-06" db="EMBL/GenBank/DDBJ databases">
        <title>Updating the genus Pseudomonas: Description of 43 new species and partition of the Pseudomonas putida group.</title>
        <authorList>
            <person name="Girard L."/>
            <person name="Lood C."/>
            <person name="Vandamme P."/>
            <person name="Rokni-Zadeh H."/>
            <person name="Van Noort V."/>
            <person name="Hofte M."/>
            <person name="Lavigne R."/>
            <person name="De Mot R."/>
        </authorList>
    </citation>
    <scope>NUCLEOTIDE SEQUENCE</scope>
    <source>
        <strain evidence="2">SWRI10</strain>
    </source>
</reference>